<dbReference type="InterPro" id="IPR050606">
    <property type="entry name" value="Calponin-like"/>
</dbReference>
<protein>
    <submittedName>
        <fullName evidence="4">Uncharacterized protein LOC111101599</fullName>
    </submittedName>
</protein>
<organism evidence="3 4">
    <name type="scientific">Crassostrea virginica</name>
    <name type="common">Eastern oyster</name>
    <dbReference type="NCBI Taxonomy" id="6565"/>
    <lineage>
        <taxon>Eukaryota</taxon>
        <taxon>Metazoa</taxon>
        <taxon>Spiralia</taxon>
        <taxon>Lophotrochozoa</taxon>
        <taxon>Mollusca</taxon>
        <taxon>Bivalvia</taxon>
        <taxon>Autobranchia</taxon>
        <taxon>Pteriomorphia</taxon>
        <taxon>Ostreida</taxon>
        <taxon>Ostreoidea</taxon>
        <taxon>Ostreidae</taxon>
        <taxon>Crassostrea</taxon>
    </lineage>
</organism>
<feature type="transmembrane region" description="Helical" evidence="1">
    <location>
        <begin position="127"/>
        <end position="148"/>
    </location>
</feature>
<dbReference type="PRINTS" id="PR00888">
    <property type="entry name" value="SM22CALPONIN"/>
</dbReference>
<evidence type="ECO:0000259" key="2">
    <source>
        <dbReference type="PROSITE" id="PS50021"/>
    </source>
</evidence>
<dbReference type="AlphaFoldDB" id="A0A8B8AF89"/>
<dbReference type="GO" id="GO:0007015">
    <property type="term" value="P:actin filament organization"/>
    <property type="evidence" value="ECO:0007669"/>
    <property type="project" value="TreeGrafter"/>
</dbReference>
<dbReference type="GO" id="GO:0015629">
    <property type="term" value="C:actin cytoskeleton"/>
    <property type="evidence" value="ECO:0007669"/>
    <property type="project" value="TreeGrafter"/>
</dbReference>
<dbReference type="PANTHER" id="PTHR47385">
    <property type="entry name" value="CALPONIN"/>
    <property type="match status" value="1"/>
</dbReference>
<evidence type="ECO:0000313" key="3">
    <source>
        <dbReference type="Proteomes" id="UP000694844"/>
    </source>
</evidence>
<dbReference type="GeneID" id="111101599"/>
<dbReference type="Proteomes" id="UP000694844">
    <property type="component" value="Chromosome 6"/>
</dbReference>
<dbReference type="Gene3D" id="1.10.418.10">
    <property type="entry name" value="Calponin-like domain"/>
    <property type="match status" value="1"/>
</dbReference>
<evidence type="ECO:0000256" key="1">
    <source>
        <dbReference type="SAM" id="Phobius"/>
    </source>
</evidence>
<dbReference type="KEGG" id="cvn:111101599"/>
<dbReference type="PROSITE" id="PS50021">
    <property type="entry name" value="CH"/>
    <property type="match status" value="1"/>
</dbReference>
<sequence>MSVDTCPKTQKEVEQASKRLVCGEDQFGKNQYMCLPNTEKTSLIEFCYNGVMGIQEKGHCLEVNSKDGTLSLQSCTDFSYGCPDTHFWTYNFYNYSACQNINTQQQCFAAQPTCQQKSNNSDEDISPYYSCLAIIPFIILTIVLRIRWNKRRKRRQERRNPYTSRQNEPDKLDSCEEKRLFQIDGDTNERGWNFQRGNWTQMAIRDKSNSKMWRKLHKAEAEKALTFISQKIGESFNTSGDMDNFKIQLKDGVKLCKLVNALKPGSIPERMYAIPPTKSTKQMQLIYKYLENIKPLGLPDRQMFTTLDLHRAKNLHLVVINLRAVARKVGAYGPTEG</sequence>
<keyword evidence="1" id="KW-0472">Membrane</keyword>
<accession>A0A8B8AF89</accession>
<proteinExistence type="predicted"/>
<dbReference type="InterPro" id="IPR001715">
    <property type="entry name" value="CH_dom"/>
</dbReference>
<dbReference type="InterPro" id="IPR036872">
    <property type="entry name" value="CH_dom_sf"/>
</dbReference>
<dbReference type="SMART" id="SM00033">
    <property type="entry name" value="CH"/>
    <property type="match status" value="1"/>
</dbReference>
<dbReference type="GO" id="GO:0051015">
    <property type="term" value="F:actin filament binding"/>
    <property type="evidence" value="ECO:0007669"/>
    <property type="project" value="TreeGrafter"/>
</dbReference>
<keyword evidence="3" id="KW-1185">Reference proteome</keyword>
<dbReference type="Pfam" id="PF00307">
    <property type="entry name" value="CH"/>
    <property type="match status" value="1"/>
</dbReference>
<gene>
    <name evidence="4" type="primary">LOC111101599</name>
</gene>
<feature type="domain" description="Calponin-homology (CH)" evidence="2">
    <location>
        <begin position="218"/>
        <end position="330"/>
    </location>
</feature>
<dbReference type="OrthoDB" id="21595at2759"/>
<reference evidence="4" key="1">
    <citation type="submission" date="2025-08" db="UniProtKB">
        <authorList>
            <consortium name="RefSeq"/>
        </authorList>
    </citation>
    <scope>IDENTIFICATION</scope>
    <source>
        <tissue evidence="4">Whole sample</tissue>
    </source>
</reference>
<name>A0A8B8AF89_CRAVI</name>
<keyword evidence="1" id="KW-1133">Transmembrane helix</keyword>
<dbReference type="PANTHER" id="PTHR47385:SF14">
    <property type="entry name" value="TRANSGELIN"/>
    <property type="match status" value="1"/>
</dbReference>
<evidence type="ECO:0000313" key="4">
    <source>
        <dbReference type="RefSeq" id="XP_022289840.1"/>
    </source>
</evidence>
<dbReference type="SUPFAM" id="SSF47576">
    <property type="entry name" value="Calponin-homology domain, CH-domain"/>
    <property type="match status" value="1"/>
</dbReference>
<keyword evidence="1" id="KW-0812">Transmembrane</keyword>
<dbReference type="RefSeq" id="XP_022289840.1">
    <property type="nucleotide sequence ID" value="XM_022434132.1"/>
</dbReference>
<dbReference type="InterPro" id="IPR003096">
    <property type="entry name" value="SM22_calponin"/>
</dbReference>